<reference evidence="2 3" key="1">
    <citation type="submission" date="2018-02" db="EMBL/GenBank/DDBJ databases">
        <title>Draft genome sequence of Ochrobactrum oryzae found in Brazil.</title>
        <authorList>
            <person name="Cerdeira L."/>
            <person name="Andrade F."/>
            <person name="Zacariotto T."/>
            <person name="Barbosa B."/>
            <person name="Santos S."/>
            <person name="Cassetari V."/>
            <person name="Lincopan N."/>
        </authorList>
    </citation>
    <scope>NUCLEOTIDE SEQUENCE [LARGE SCALE GENOMIC DNA]</scope>
    <source>
        <strain evidence="2 3">OA447</strain>
    </source>
</reference>
<name>A0A2S7IVU0_9HYPH</name>
<dbReference type="Proteomes" id="UP000238493">
    <property type="component" value="Unassembled WGS sequence"/>
</dbReference>
<sequence length="203" mass="22116">MCLVLSCLTLAFLPGGVAAGQKGKQNRLPLQPPQAFTMPPGFAIKPADIAIPDGVPVGQYRRIIRPFQNWTQICDENLKIKKRVCNISQTIVHDKGVTVWSWSLAATEEGKPFMIIRVPPIVGVGKDIQLEFADKTAPIKIQTTGCDRNVCVSYLPVGPRMRGYISKGSAPEISYSFTDVQGRSNRISLRAPLKGLSEALAAI</sequence>
<dbReference type="Pfam" id="PF06776">
    <property type="entry name" value="IalB"/>
    <property type="match status" value="1"/>
</dbReference>
<dbReference type="EMBL" id="PTRC01000037">
    <property type="protein sequence ID" value="PQA72122.1"/>
    <property type="molecule type" value="Genomic_DNA"/>
</dbReference>
<evidence type="ECO:0000313" key="2">
    <source>
        <dbReference type="EMBL" id="PQA72122.1"/>
    </source>
</evidence>
<keyword evidence="1" id="KW-0732">Signal</keyword>
<organism evidence="2 3">
    <name type="scientific">Brucella oryzae</name>
    <dbReference type="NCBI Taxonomy" id="335286"/>
    <lineage>
        <taxon>Bacteria</taxon>
        <taxon>Pseudomonadati</taxon>
        <taxon>Pseudomonadota</taxon>
        <taxon>Alphaproteobacteria</taxon>
        <taxon>Hyphomicrobiales</taxon>
        <taxon>Brucellaceae</taxon>
        <taxon>Brucella/Ochrobactrum group</taxon>
        <taxon>Brucella</taxon>
    </lineage>
</organism>
<gene>
    <name evidence="2" type="ORF">C3731_18925</name>
</gene>
<evidence type="ECO:0000313" key="3">
    <source>
        <dbReference type="Proteomes" id="UP000238493"/>
    </source>
</evidence>
<comment type="caution">
    <text evidence="2">The sequence shown here is derived from an EMBL/GenBank/DDBJ whole genome shotgun (WGS) entry which is preliminary data.</text>
</comment>
<accession>A0A2S7IVU0</accession>
<dbReference type="RefSeq" id="WP_104757174.1">
    <property type="nucleotide sequence ID" value="NZ_JAGSIC010000001.1"/>
</dbReference>
<dbReference type="AlphaFoldDB" id="A0A2S7IVU0"/>
<proteinExistence type="predicted"/>
<dbReference type="OrthoDB" id="7375326at2"/>
<dbReference type="InterPro" id="IPR038696">
    <property type="entry name" value="IalB_sf"/>
</dbReference>
<dbReference type="InterPro" id="IPR010642">
    <property type="entry name" value="Invasion_prot_B"/>
</dbReference>
<dbReference type="Gene3D" id="2.60.40.1880">
    <property type="entry name" value="Invasion associated locus B (IalB) protein"/>
    <property type="match status" value="1"/>
</dbReference>
<feature type="signal peptide" evidence="1">
    <location>
        <begin position="1"/>
        <end position="19"/>
    </location>
</feature>
<feature type="chain" id="PRO_5015493405" evidence="1">
    <location>
        <begin position="20"/>
        <end position="203"/>
    </location>
</feature>
<keyword evidence="3" id="KW-1185">Reference proteome</keyword>
<protein>
    <submittedName>
        <fullName evidence="2">Invasion associated locus B family protein</fullName>
    </submittedName>
</protein>
<evidence type="ECO:0000256" key="1">
    <source>
        <dbReference type="SAM" id="SignalP"/>
    </source>
</evidence>